<dbReference type="AlphaFoldDB" id="A0A7W3P6T8"/>
<evidence type="ECO:0000259" key="1">
    <source>
        <dbReference type="Pfam" id="PF01408"/>
    </source>
</evidence>
<protein>
    <submittedName>
        <fullName evidence="2">Putative dehydrogenase</fullName>
    </submittedName>
</protein>
<sequence length="351" mass="38063">MTTFLLVGAGYRTRLLLEVAERLPGLRCGGVLARTPRPHRHPVHTDLDEAVRTVRPDFALVSVAAAANPGLVLALVERGVPVLAETPPAPDLDGLRSLWAELERTGSADSVQVAEQYLRMPMHAARRALVRSGALGTPTQVQVSSTQTYHAVSIIRGLLEVGRGPATVTASRVTAPLVQPLDRGGWTDDDTAHPATTTIATLDFGDGRSGLYDFTDQQTRNLLRHRRLVVRGSRGELDGDRVVRLGGARTLLSGRLERRQVGYDVDLNGYDTELISYEGEVLWRNAYLGQRFMDEELAVASMLEAMITSLRGDGPPPYALAEACADQALGLAVERSAAERTMITTAVEPWS</sequence>
<dbReference type="GO" id="GO:0000166">
    <property type="term" value="F:nucleotide binding"/>
    <property type="evidence" value="ECO:0007669"/>
    <property type="project" value="InterPro"/>
</dbReference>
<dbReference type="InterPro" id="IPR000683">
    <property type="entry name" value="Gfo/Idh/MocA-like_OxRdtase_N"/>
</dbReference>
<reference evidence="2 3" key="1">
    <citation type="submission" date="2020-07" db="EMBL/GenBank/DDBJ databases">
        <title>Sequencing the genomes of 1000 actinobacteria strains.</title>
        <authorList>
            <person name="Klenk H.-P."/>
        </authorList>
    </citation>
    <scope>NUCLEOTIDE SEQUENCE [LARGE SCALE GENOMIC DNA]</scope>
    <source>
        <strain evidence="2 3">DSM 100723</strain>
    </source>
</reference>
<keyword evidence="3" id="KW-1185">Reference proteome</keyword>
<dbReference type="Gene3D" id="3.40.50.720">
    <property type="entry name" value="NAD(P)-binding Rossmann-like Domain"/>
    <property type="match status" value="1"/>
</dbReference>
<dbReference type="RefSeq" id="WP_220484047.1">
    <property type="nucleotide sequence ID" value="NZ_JACGWT010000005.1"/>
</dbReference>
<evidence type="ECO:0000313" key="3">
    <source>
        <dbReference type="Proteomes" id="UP000523079"/>
    </source>
</evidence>
<dbReference type="EMBL" id="JACGWT010000005">
    <property type="protein sequence ID" value="MBA8795406.1"/>
    <property type="molecule type" value="Genomic_DNA"/>
</dbReference>
<evidence type="ECO:0000313" key="2">
    <source>
        <dbReference type="EMBL" id="MBA8795406.1"/>
    </source>
</evidence>
<dbReference type="Gene3D" id="3.30.360.10">
    <property type="entry name" value="Dihydrodipicolinate Reductase, domain 2"/>
    <property type="match status" value="1"/>
</dbReference>
<comment type="caution">
    <text evidence="2">The sequence shown here is derived from an EMBL/GenBank/DDBJ whole genome shotgun (WGS) entry which is preliminary data.</text>
</comment>
<feature type="domain" description="Gfo/Idh/MocA-like oxidoreductase N-terminal" evidence="1">
    <location>
        <begin position="4"/>
        <end position="108"/>
    </location>
</feature>
<dbReference type="InterPro" id="IPR036291">
    <property type="entry name" value="NAD(P)-bd_dom_sf"/>
</dbReference>
<dbReference type="SUPFAM" id="SSF51735">
    <property type="entry name" value="NAD(P)-binding Rossmann-fold domains"/>
    <property type="match status" value="1"/>
</dbReference>
<organism evidence="2 3">
    <name type="scientific">Microlunatus kandeliicorticis</name>
    <dbReference type="NCBI Taxonomy" id="1759536"/>
    <lineage>
        <taxon>Bacteria</taxon>
        <taxon>Bacillati</taxon>
        <taxon>Actinomycetota</taxon>
        <taxon>Actinomycetes</taxon>
        <taxon>Propionibacteriales</taxon>
        <taxon>Propionibacteriaceae</taxon>
        <taxon>Microlunatus</taxon>
    </lineage>
</organism>
<accession>A0A7W3P6T8</accession>
<name>A0A7W3P6T8_9ACTN</name>
<proteinExistence type="predicted"/>
<dbReference type="Pfam" id="PF01408">
    <property type="entry name" value="GFO_IDH_MocA"/>
    <property type="match status" value="1"/>
</dbReference>
<dbReference type="Proteomes" id="UP000523079">
    <property type="component" value="Unassembled WGS sequence"/>
</dbReference>
<gene>
    <name evidence="2" type="ORF">FHX74_003042</name>
</gene>